<sequence length="137" mass="14859">MAFRFTALVASGQDDPDVDDAVVAGVAESPDGEGFFLLFMCDFEEPDVQEVALGMDTHCLVIPDQGTAYGCVREVELTGDLLRVTLDPDALDDLGLTDSVIEAQLRVPSAQLARLREVLPRIVAFGRPEARPRLVLD</sequence>
<evidence type="ECO:0000313" key="1">
    <source>
        <dbReference type="EMBL" id="GAD83407.1"/>
    </source>
</evidence>
<evidence type="ECO:0008006" key="3">
    <source>
        <dbReference type="Google" id="ProtNLM"/>
    </source>
</evidence>
<keyword evidence="2" id="KW-1185">Reference proteome</keyword>
<dbReference type="AlphaFoldDB" id="U5E3Z8"/>
<dbReference type="eggNOG" id="ENOG5031JID">
    <property type="taxonomic scope" value="Bacteria"/>
</dbReference>
<dbReference type="OrthoDB" id="3295921at2"/>
<protein>
    <recommendedName>
        <fullName evidence="3">Immunity protein 10</fullName>
    </recommendedName>
</protein>
<reference evidence="1 2" key="1">
    <citation type="journal article" date="2014" name="BMC Genomics">
        <title>Genome based analysis of type-I polyketide synthase and nonribosomal peptide synthetase gene clusters in seven strains of five representative Nocardia species.</title>
        <authorList>
            <person name="Komaki H."/>
            <person name="Ichikawa N."/>
            <person name="Hosoyama A."/>
            <person name="Takahashi-Nakaguchi A."/>
            <person name="Matsuzawa T."/>
            <person name="Suzuki K."/>
            <person name="Fujita N."/>
            <person name="Gonoi T."/>
        </authorList>
    </citation>
    <scope>NUCLEOTIDE SEQUENCE [LARGE SCALE GENOMIC DNA]</scope>
    <source>
        <strain evidence="1 2">NBRC 15531</strain>
    </source>
</reference>
<dbReference type="RefSeq" id="WP_019050246.1">
    <property type="nucleotide sequence ID" value="NZ_BAFO02000019.1"/>
</dbReference>
<dbReference type="GeneID" id="91518206"/>
<dbReference type="Pfam" id="PF15588">
    <property type="entry name" value="Imm10"/>
    <property type="match status" value="1"/>
</dbReference>
<dbReference type="InterPro" id="IPR028962">
    <property type="entry name" value="Imm10"/>
</dbReference>
<name>U5E3Z8_NOCAS</name>
<comment type="caution">
    <text evidence="1">The sequence shown here is derived from an EMBL/GenBank/DDBJ whole genome shotgun (WGS) entry which is preliminary data.</text>
</comment>
<evidence type="ECO:0000313" key="2">
    <source>
        <dbReference type="Proteomes" id="UP000017048"/>
    </source>
</evidence>
<accession>U5E3Z8</accession>
<gene>
    <name evidence="1" type="ORF">NCAST_19_01100</name>
</gene>
<dbReference type="Proteomes" id="UP000017048">
    <property type="component" value="Unassembled WGS sequence"/>
</dbReference>
<organism evidence="1 2">
    <name type="scientific">Nocardia asteroides NBRC 15531</name>
    <dbReference type="NCBI Taxonomy" id="1110697"/>
    <lineage>
        <taxon>Bacteria</taxon>
        <taxon>Bacillati</taxon>
        <taxon>Actinomycetota</taxon>
        <taxon>Actinomycetes</taxon>
        <taxon>Mycobacteriales</taxon>
        <taxon>Nocardiaceae</taxon>
        <taxon>Nocardia</taxon>
    </lineage>
</organism>
<proteinExistence type="predicted"/>
<dbReference type="EMBL" id="BAFO02000019">
    <property type="protein sequence ID" value="GAD83407.1"/>
    <property type="molecule type" value="Genomic_DNA"/>
</dbReference>